<dbReference type="Pfam" id="PF00561">
    <property type="entry name" value="Abhydrolase_1"/>
    <property type="match status" value="1"/>
</dbReference>
<evidence type="ECO:0000256" key="1">
    <source>
        <dbReference type="ARBA" id="ARBA00038097"/>
    </source>
</evidence>
<dbReference type="Gene3D" id="3.40.50.1820">
    <property type="entry name" value="alpha/beta hydrolase"/>
    <property type="match status" value="1"/>
</dbReference>
<evidence type="ECO:0000313" key="3">
    <source>
        <dbReference type="EMBL" id="CAD8372978.1"/>
    </source>
</evidence>
<feature type="domain" description="AB hydrolase-1" evidence="2">
    <location>
        <begin position="57"/>
        <end position="207"/>
    </location>
</feature>
<protein>
    <recommendedName>
        <fullName evidence="2">AB hydrolase-1 domain-containing protein</fullName>
    </recommendedName>
</protein>
<dbReference type="GO" id="GO:0055088">
    <property type="term" value="P:lipid homeostasis"/>
    <property type="evidence" value="ECO:0007669"/>
    <property type="project" value="TreeGrafter"/>
</dbReference>
<gene>
    <name evidence="3" type="ORF">MPOL1434_LOCUS7224</name>
</gene>
<dbReference type="SUPFAM" id="SSF53474">
    <property type="entry name" value="alpha/beta-Hydrolases"/>
    <property type="match status" value="1"/>
</dbReference>
<dbReference type="AlphaFoldDB" id="A0A7S0ATL7"/>
<organism evidence="3">
    <name type="scientific">Minutocellus polymorphus</name>
    <dbReference type="NCBI Taxonomy" id="265543"/>
    <lineage>
        <taxon>Eukaryota</taxon>
        <taxon>Sar</taxon>
        <taxon>Stramenopiles</taxon>
        <taxon>Ochrophyta</taxon>
        <taxon>Bacillariophyta</taxon>
        <taxon>Mediophyceae</taxon>
        <taxon>Cymatosirophycidae</taxon>
        <taxon>Cymatosirales</taxon>
        <taxon>Cymatosiraceae</taxon>
        <taxon>Minutocellus</taxon>
    </lineage>
</organism>
<dbReference type="InterPro" id="IPR029058">
    <property type="entry name" value="AB_hydrolase_fold"/>
</dbReference>
<dbReference type="GO" id="GO:0052689">
    <property type="term" value="F:carboxylic ester hydrolase activity"/>
    <property type="evidence" value="ECO:0007669"/>
    <property type="project" value="TreeGrafter"/>
</dbReference>
<comment type="similarity">
    <text evidence="1">Belongs to the peptidase S33 family. ABHD4/ABHD5 subfamily.</text>
</comment>
<dbReference type="GO" id="GO:0042171">
    <property type="term" value="F:lysophosphatidic acid acyltransferase activity"/>
    <property type="evidence" value="ECO:0007669"/>
    <property type="project" value="TreeGrafter"/>
</dbReference>
<dbReference type="InterPro" id="IPR000073">
    <property type="entry name" value="AB_hydrolase_1"/>
</dbReference>
<reference evidence="3" key="1">
    <citation type="submission" date="2021-01" db="EMBL/GenBank/DDBJ databases">
        <authorList>
            <person name="Corre E."/>
            <person name="Pelletier E."/>
            <person name="Niang G."/>
            <person name="Scheremetjew M."/>
            <person name="Finn R."/>
            <person name="Kale V."/>
            <person name="Holt S."/>
            <person name="Cochrane G."/>
            <person name="Meng A."/>
            <person name="Brown T."/>
            <person name="Cohen L."/>
        </authorList>
    </citation>
    <scope>NUCLEOTIDE SEQUENCE</scope>
    <source>
        <strain evidence="3">CCMP3303</strain>
    </source>
</reference>
<dbReference type="EMBL" id="HBEJ01012342">
    <property type="protein sequence ID" value="CAD8372978.1"/>
    <property type="molecule type" value="Transcribed_RNA"/>
</dbReference>
<dbReference type="PANTHER" id="PTHR42886">
    <property type="entry name" value="RE40534P-RELATED"/>
    <property type="match status" value="1"/>
</dbReference>
<evidence type="ECO:0000259" key="2">
    <source>
        <dbReference type="Pfam" id="PF00561"/>
    </source>
</evidence>
<name>A0A7S0ATL7_9STRA</name>
<proteinExistence type="inferred from homology"/>
<dbReference type="GO" id="GO:0006654">
    <property type="term" value="P:phosphatidic acid biosynthetic process"/>
    <property type="evidence" value="ECO:0007669"/>
    <property type="project" value="TreeGrafter"/>
</dbReference>
<sequence length="361" mass="39854">MTSALRQWWTGGSRDLLIKSQDVLIRNLVRAPASRLESSGGILNSVEFAGNPSSEDTLVMAHGYGSGLGFFFRNIDALLSSNQYRRIVLFDWLGMGGSHRPGCHASPIRGWSELTTSFCNSRFTASEAVDFFIDPLHNLLEEHNVQNMTLVGHSLGGYLSAKYVLQYPSERIKKLVLASPVGFPNKPPDALPPSQLPTGLRVVDALWSSNITPQQLVRMMGSTRGKRNVKRALRGRIPHLNQSESDMLSDYLYQVTVADPSGEYAINSLLEPVASPDTMGVFAREPLHQRMQEEFDSSISLNIIFGSDDWMRRNNEESARDVVMSIQSSNAAAVAATHIIPNAGHHLYLDNSDSFVGHILS</sequence>
<accession>A0A7S0ATL7</accession>
<dbReference type="PANTHER" id="PTHR42886:SF29">
    <property type="entry name" value="PUMMELIG, ISOFORM A"/>
    <property type="match status" value="1"/>
</dbReference>